<dbReference type="InterPro" id="IPR043129">
    <property type="entry name" value="ATPase_NBD"/>
</dbReference>
<comment type="caution">
    <text evidence="6">The sequence shown here is derived from an EMBL/GenBank/DDBJ whole genome shotgun (WGS) entry which is preliminary data.</text>
</comment>
<evidence type="ECO:0000259" key="4">
    <source>
        <dbReference type="Pfam" id="PF00370"/>
    </source>
</evidence>
<proteinExistence type="inferred from homology"/>
<keyword evidence="3" id="KW-0418">Kinase</keyword>
<evidence type="ECO:0000313" key="6">
    <source>
        <dbReference type="EMBL" id="KAF7233571.1"/>
    </source>
</evidence>
<evidence type="ECO:0000256" key="1">
    <source>
        <dbReference type="ARBA" id="ARBA00009156"/>
    </source>
</evidence>
<evidence type="ECO:0000256" key="3">
    <source>
        <dbReference type="ARBA" id="ARBA00022777"/>
    </source>
</evidence>
<dbReference type="GO" id="GO:0006641">
    <property type="term" value="P:triglyceride metabolic process"/>
    <property type="evidence" value="ECO:0007669"/>
    <property type="project" value="TreeGrafter"/>
</dbReference>
<dbReference type="GO" id="GO:0016301">
    <property type="term" value="F:kinase activity"/>
    <property type="evidence" value="ECO:0007669"/>
    <property type="project" value="UniProtKB-KW"/>
</dbReference>
<feature type="domain" description="Carbohydrate kinase FGGY C-terminal" evidence="5">
    <location>
        <begin position="351"/>
        <end position="524"/>
    </location>
</feature>
<dbReference type="Proteomes" id="UP000822476">
    <property type="component" value="Unassembled WGS sequence"/>
</dbReference>
<comment type="similarity">
    <text evidence="1">Belongs to the FGGY kinase family.</text>
</comment>
<keyword evidence="2" id="KW-0808">Transferase</keyword>
<dbReference type="SUPFAM" id="SSF53067">
    <property type="entry name" value="Actin-like ATPase domain"/>
    <property type="match status" value="2"/>
</dbReference>
<name>A0A8S9YBF6_9TREM</name>
<organism evidence="6 7">
    <name type="scientific">Paragonimus skrjabini miyazakii</name>
    <dbReference type="NCBI Taxonomy" id="59628"/>
    <lineage>
        <taxon>Eukaryota</taxon>
        <taxon>Metazoa</taxon>
        <taxon>Spiralia</taxon>
        <taxon>Lophotrochozoa</taxon>
        <taxon>Platyhelminthes</taxon>
        <taxon>Trematoda</taxon>
        <taxon>Digenea</taxon>
        <taxon>Plagiorchiida</taxon>
        <taxon>Troglotremata</taxon>
        <taxon>Troglotrematidae</taxon>
        <taxon>Paragonimus</taxon>
    </lineage>
</organism>
<dbReference type="Pfam" id="PF02782">
    <property type="entry name" value="FGGY_C"/>
    <property type="match status" value="1"/>
</dbReference>
<feature type="domain" description="Carbohydrate kinase FGGY N-terminal" evidence="4">
    <location>
        <begin position="7"/>
        <end position="272"/>
    </location>
</feature>
<evidence type="ECO:0000313" key="7">
    <source>
        <dbReference type="Proteomes" id="UP000822476"/>
    </source>
</evidence>
<dbReference type="GO" id="GO:0006071">
    <property type="term" value="P:glycerol metabolic process"/>
    <property type="evidence" value="ECO:0007669"/>
    <property type="project" value="TreeGrafter"/>
</dbReference>
<sequence length="624" mass="69560">MEAQQFILGVDFGSTHACARLYSYSLETIGSSSHRIDRLEDSDGSCELDPEGVWITFCRTIGDVLSATHVKAEQVKCVGISVQRNSLLLWDRETSKPRSNVITWQDLRASDLTKKWNNSLILRSMKAGGHVLYWMTRMPRFKALASYRFKTTLACIRLKLLLDERPMLLADCRRGSVCYGCLETWFLWKLTGGESFCTDVSCASVSGFYDPFARRWSGPILASLGIPHEILPEVRPSSHFFGYIRHGPLKLSNSTNPIPVTALIGDAQAATLAENCLSPGQAKLTLGTGSFLNLSTGNSARALMNGLYPVIGWASNYVSGDPLSGYDLRPIDTYGSSVYGPSSTSRPSDLTYLLEGSHPNTGTIIEWLRNERLFNTYTELEEMLRQGDEMELDEIALKNGSFYVTVPPNLLRTHQLLFSQNANTRQHNLMGPDGILVGITDKTTQLERMLTVRIVMESIAFTVRQMLDQCRREAGLSPTELRLNGNVARSDWLMQRLADVTGIPTERSAFDESSCLGSAIAAGVGSGIWPNYSAATRMLHGHQERLSMSPLSSETSSKLSRRFQPAACMEHKMRMRLRAWYRARAAYARKLSLTKFTHLKQASPNRAHESRPCLDAIFKGVVVR</sequence>
<dbReference type="PANTHER" id="PTHR10196:SF68">
    <property type="entry name" value="GLYCEROL KINASE 5-RELATED"/>
    <property type="match status" value="1"/>
</dbReference>
<evidence type="ECO:0000256" key="2">
    <source>
        <dbReference type="ARBA" id="ARBA00022679"/>
    </source>
</evidence>
<protein>
    <recommendedName>
        <fullName evidence="8">Glycerol kinase</fullName>
    </recommendedName>
</protein>
<dbReference type="AlphaFoldDB" id="A0A8S9YBF6"/>
<dbReference type="GO" id="GO:0046167">
    <property type="term" value="P:glycerol-3-phosphate biosynthetic process"/>
    <property type="evidence" value="ECO:0007669"/>
    <property type="project" value="TreeGrafter"/>
</dbReference>
<dbReference type="EMBL" id="JTDE01020974">
    <property type="protein sequence ID" value="KAF7233571.1"/>
    <property type="molecule type" value="Genomic_DNA"/>
</dbReference>
<keyword evidence="7" id="KW-1185">Reference proteome</keyword>
<dbReference type="InterPro" id="IPR018485">
    <property type="entry name" value="FGGY_C"/>
</dbReference>
<accession>A0A8S9YBF6</accession>
<dbReference type="OrthoDB" id="6278781at2759"/>
<evidence type="ECO:0008006" key="8">
    <source>
        <dbReference type="Google" id="ProtNLM"/>
    </source>
</evidence>
<gene>
    <name evidence="6" type="ORF">EG68_06686</name>
</gene>
<dbReference type="GO" id="GO:0005739">
    <property type="term" value="C:mitochondrion"/>
    <property type="evidence" value="ECO:0007669"/>
    <property type="project" value="TreeGrafter"/>
</dbReference>
<reference evidence="6" key="1">
    <citation type="submission" date="2019-07" db="EMBL/GenBank/DDBJ databases">
        <title>Annotation for the trematode Paragonimus miyazaki's.</title>
        <authorList>
            <person name="Choi Y.-J."/>
        </authorList>
    </citation>
    <scope>NUCLEOTIDE SEQUENCE</scope>
    <source>
        <strain evidence="6">Japan</strain>
    </source>
</reference>
<evidence type="ECO:0000259" key="5">
    <source>
        <dbReference type="Pfam" id="PF02782"/>
    </source>
</evidence>
<dbReference type="Gene3D" id="3.30.420.40">
    <property type="match status" value="2"/>
</dbReference>
<dbReference type="Pfam" id="PF00370">
    <property type="entry name" value="FGGY_N"/>
    <property type="match status" value="1"/>
</dbReference>
<dbReference type="PANTHER" id="PTHR10196">
    <property type="entry name" value="SUGAR KINASE"/>
    <property type="match status" value="1"/>
</dbReference>
<dbReference type="InterPro" id="IPR018484">
    <property type="entry name" value="FGGY_N"/>
</dbReference>